<keyword evidence="3" id="KW-0808">Transferase</keyword>
<keyword evidence="1" id="KW-1133">Transmembrane helix</keyword>
<proteinExistence type="predicted"/>
<feature type="transmembrane region" description="Helical" evidence="1">
    <location>
        <begin position="301"/>
        <end position="322"/>
    </location>
</feature>
<dbReference type="PANTHER" id="PTHR23028:SF131">
    <property type="entry name" value="BLR2367 PROTEIN"/>
    <property type="match status" value="1"/>
</dbReference>
<feature type="transmembrane region" description="Helical" evidence="1">
    <location>
        <begin position="216"/>
        <end position="233"/>
    </location>
</feature>
<feature type="transmembrane region" description="Helical" evidence="1">
    <location>
        <begin position="139"/>
        <end position="158"/>
    </location>
</feature>
<sequence>MKNGRLAGLDGLRGLAAAGVAVHHIFYHFAAWPLTASPFAQVADWFKVSGWTLVDLFFLLSGFVFAHVYVPGDPLKSRAGFAEFWVARIARLYPLHLTMLLLVAIFASNPANTLTAFAAHLVMAQAFVNPIAGTFVKPAWSISIEMVCYLIFALAALWPRRGLVWFCVILAFTAGQYLWIFGPPGGPWAGDSLARGLFGFFLGQCLWLGRERLRRVPSWLLVVLVFAGFWLQVGDYSPLVPLTLLAWAPALLLGLRLRWLGSPVMVWLGDRSYAIYLINLPLISGVAAVVDVAALTAGQVIAAHVALLLAILLASEASFRYLEAPARRAIRSGWDKRQERTALRRAAA</sequence>
<keyword evidence="1" id="KW-0812">Transmembrane</keyword>
<reference evidence="3 4" key="1">
    <citation type="submission" date="2024-03" db="EMBL/GenBank/DDBJ databases">
        <authorList>
            <person name="Jo J.-H."/>
        </authorList>
    </citation>
    <scope>NUCLEOTIDE SEQUENCE [LARGE SCALE GENOMIC DNA]</scope>
    <source>
        <strain evidence="3 4">AS3R-12</strain>
    </source>
</reference>
<dbReference type="EMBL" id="JBBHJY010000010">
    <property type="protein sequence ID" value="MEJ6011700.1"/>
    <property type="molecule type" value="Genomic_DNA"/>
</dbReference>
<feature type="transmembrane region" description="Helical" evidence="1">
    <location>
        <begin position="273"/>
        <end position="295"/>
    </location>
</feature>
<dbReference type="GO" id="GO:0016746">
    <property type="term" value="F:acyltransferase activity"/>
    <property type="evidence" value="ECO:0007669"/>
    <property type="project" value="UniProtKB-KW"/>
</dbReference>
<keyword evidence="3" id="KW-0012">Acyltransferase</keyword>
<feature type="transmembrane region" description="Helical" evidence="1">
    <location>
        <begin position="239"/>
        <end position="261"/>
    </location>
</feature>
<feature type="transmembrane region" description="Helical" evidence="1">
    <location>
        <begin position="163"/>
        <end position="180"/>
    </location>
</feature>
<dbReference type="RefSeq" id="WP_339969190.1">
    <property type="nucleotide sequence ID" value="NZ_JBBHJY010000010.1"/>
</dbReference>
<dbReference type="InterPro" id="IPR050879">
    <property type="entry name" value="Acyltransferase_3"/>
</dbReference>
<gene>
    <name evidence="3" type="ORF">WG900_17445</name>
</gene>
<evidence type="ECO:0000259" key="2">
    <source>
        <dbReference type="Pfam" id="PF01757"/>
    </source>
</evidence>
<name>A0ABU8SCK1_9SPHN</name>
<feature type="transmembrane region" description="Helical" evidence="1">
    <location>
        <begin position="12"/>
        <end position="30"/>
    </location>
</feature>
<keyword evidence="4" id="KW-1185">Reference proteome</keyword>
<protein>
    <submittedName>
        <fullName evidence="3">Acyltransferase</fullName>
        <ecNumber evidence="3">2.3.-.-</ecNumber>
    </submittedName>
</protein>
<organism evidence="3 4">
    <name type="scientific">Novosphingobium aquae</name>
    <dbReference type="NCBI Taxonomy" id="3133435"/>
    <lineage>
        <taxon>Bacteria</taxon>
        <taxon>Pseudomonadati</taxon>
        <taxon>Pseudomonadota</taxon>
        <taxon>Alphaproteobacteria</taxon>
        <taxon>Sphingomonadales</taxon>
        <taxon>Sphingomonadaceae</taxon>
        <taxon>Novosphingobium</taxon>
    </lineage>
</organism>
<feature type="domain" description="Acyltransferase 3" evidence="2">
    <location>
        <begin position="7"/>
        <end position="313"/>
    </location>
</feature>
<keyword evidence="1" id="KW-0472">Membrane</keyword>
<dbReference type="Pfam" id="PF01757">
    <property type="entry name" value="Acyl_transf_3"/>
    <property type="match status" value="1"/>
</dbReference>
<accession>A0ABU8SCK1</accession>
<comment type="caution">
    <text evidence="3">The sequence shown here is derived from an EMBL/GenBank/DDBJ whole genome shotgun (WGS) entry which is preliminary data.</text>
</comment>
<feature type="transmembrane region" description="Helical" evidence="1">
    <location>
        <begin position="192"/>
        <end position="209"/>
    </location>
</feature>
<feature type="transmembrane region" description="Helical" evidence="1">
    <location>
        <begin position="50"/>
        <end position="70"/>
    </location>
</feature>
<evidence type="ECO:0000256" key="1">
    <source>
        <dbReference type="SAM" id="Phobius"/>
    </source>
</evidence>
<dbReference type="EC" id="2.3.-.-" evidence="3"/>
<dbReference type="PANTHER" id="PTHR23028">
    <property type="entry name" value="ACETYLTRANSFERASE"/>
    <property type="match status" value="1"/>
</dbReference>
<feature type="transmembrane region" description="Helical" evidence="1">
    <location>
        <begin position="97"/>
        <end position="119"/>
    </location>
</feature>
<dbReference type="InterPro" id="IPR002656">
    <property type="entry name" value="Acyl_transf_3_dom"/>
</dbReference>
<evidence type="ECO:0000313" key="4">
    <source>
        <dbReference type="Proteomes" id="UP001379235"/>
    </source>
</evidence>
<dbReference type="Proteomes" id="UP001379235">
    <property type="component" value="Unassembled WGS sequence"/>
</dbReference>
<evidence type="ECO:0000313" key="3">
    <source>
        <dbReference type="EMBL" id="MEJ6011700.1"/>
    </source>
</evidence>